<evidence type="ECO:0000313" key="1">
    <source>
        <dbReference type="EMBL" id="SNQ60220.1"/>
    </source>
</evidence>
<dbReference type="EMBL" id="FZMP01000079">
    <property type="protein sequence ID" value="SNQ60220.1"/>
    <property type="molecule type" value="Genomic_DNA"/>
</dbReference>
<evidence type="ECO:0008006" key="3">
    <source>
        <dbReference type="Google" id="ProtNLM"/>
    </source>
</evidence>
<keyword evidence="2" id="KW-1185">Reference proteome</keyword>
<dbReference type="RefSeq" id="WP_096204480.1">
    <property type="nucleotide sequence ID" value="NZ_FZMP01000079.1"/>
</dbReference>
<gene>
    <name evidence="1" type="ORF">MNV_170023</name>
</gene>
<dbReference type="OrthoDB" id="139734at2157"/>
<organism evidence="1 2">
    <name type="scientific">Candidatus Methanoperedens nitratireducens</name>
    <dbReference type="NCBI Taxonomy" id="1392998"/>
    <lineage>
        <taxon>Archaea</taxon>
        <taxon>Methanobacteriati</taxon>
        <taxon>Methanobacteriota</taxon>
        <taxon>Stenosarchaea group</taxon>
        <taxon>Methanomicrobia</taxon>
        <taxon>Methanosarcinales</taxon>
        <taxon>ANME-2 cluster</taxon>
        <taxon>Candidatus Methanoperedentaceae</taxon>
        <taxon>Candidatus Methanoperedens</taxon>
    </lineage>
</organism>
<name>A0A284VLR1_9EURY</name>
<reference evidence="2" key="1">
    <citation type="submission" date="2017-06" db="EMBL/GenBank/DDBJ databases">
        <authorList>
            <person name="Cremers G."/>
        </authorList>
    </citation>
    <scope>NUCLEOTIDE SEQUENCE [LARGE SCALE GENOMIC DNA]</scope>
</reference>
<dbReference type="InterPro" id="IPR036390">
    <property type="entry name" value="WH_DNA-bd_sf"/>
</dbReference>
<dbReference type="AlphaFoldDB" id="A0A284VLR1"/>
<dbReference type="SUPFAM" id="SSF46785">
    <property type="entry name" value="Winged helix' DNA-binding domain"/>
    <property type="match status" value="1"/>
</dbReference>
<dbReference type="Proteomes" id="UP000218615">
    <property type="component" value="Unassembled WGS sequence"/>
</dbReference>
<accession>A0A284VLR1</accession>
<dbReference type="InterPro" id="IPR036388">
    <property type="entry name" value="WH-like_DNA-bd_sf"/>
</dbReference>
<proteinExistence type="predicted"/>
<sequence length="93" mass="10317">MLEKIFGRTARTLVLENLIGHNSEFTHLSGIAREAGLSHSSVARVIEPLVKNNIVVEKGLGRQVRTFALNEENAEAKLVIKLYHDLLEKSPKG</sequence>
<dbReference type="Gene3D" id="1.10.10.10">
    <property type="entry name" value="Winged helix-like DNA-binding domain superfamily/Winged helix DNA-binding domain"/>
    <property type="match status" value="1"/>
</dbReference>
<evidence type="ECO:0000313" key="2">
    <source>
        <dbReference type="Proteomes" id="UP000218615"/>
    </source>
</evidence>
<protein>
    <recommendedName>
        <fullName evidence="3">MarR family transcriptional regulator</fullName>
    </recommendedName>
</protein>